<keyword evidence="2" id="KW-0812">Transmembrane</keyword>
<comment type="caution">
    <text evidence="3">The sequence shown here is derived from an EMBL/GenBank/DDBJ whole genome shotgun (WGS) entry which is preliminary data.</text>
</comment>
<feature type="transmembrane region" description="Helical" evidence="2">
    <location>
        <begin position="147"/>
        <end position="174"/>
    </location>
</feature>
<protein>
    <submittedName>
        <fullName evidence="3">SLC13 family permease</fullName>
    </submittedName>
</protein>
<evidence type="ECO:0000256" key="2">
    <source>
        <dbReference type="SAM" id="Phobius"/>
    </source>
</evidence>
<accession>A0ABU8M4R9</accession>
<proteinExistence type="predicted"/>
<feature type="transmembrane region" description="Helical" evidence="2">
    <location>
        <begin position="434"/>
        <end position="453"/>
    </location>
</feature>
<gene>
    <name evidence="3" type="ORF">WCD58_13120</name>
</gene>
<reference evidence="3 4" key="1">
    <citation type="submission" date="2024-03" db="EMBL/GenBank/DDBJ databases">
        <title>Actinomycetospora sp. OC33-EN07, a novel actinomycete isolated from wild orchid (Aerides multiflora).</title>
        <authorList>
            <person name="Suriyachadkun C."/>
        </authorList>
    </citation>
    <scope>NUCLEOTIDE SEQUENCE [LARGE SCALE GENOMIC DNA]</scope>
    <source>
        <strain evidence="3 4">OC33-EN07</strain>
    </source>
</reference>
<feature type="transmembrane region" description="Helical" evidence="2">
    <location>
        <begin position="393"/>
        <end position="414"/>
    </location>
</feature>
<feature type="transmembrane region" description="Helical" evidence="2">
    <location>
        <begin position="244"/>
        <end position="264"/>
    </location>
</feature>
<feature type="transmembrane region" description="Helical" evidence="2">
    <location>
        <begin position="180"/>
        <end position="202"/>
    </location>
</feature>
<dbReference type="InterPro" id="IPR003474">
    <property type="entry name" value="Glcn_transporter"/>
</dbReference>
<dbReference type="Proteomes" id="UP001369736">
    <property type="component" value="Unassembled WGS sequence"/>
</dbReference>
<feature type="transmembrane region" description="Helical" evidence="2">
    <location>
        <begin position="357"/>
        <end position="381"/>
    </location>
</feature>
<keyword evidence="2" id="KW-1133">Transmembrane helix</keyword>
<evidence type="ECO:0000256" key="1">
    <source>
        <dbReference type="SAM" id="MobiDB-lite"/>
    </source>
</evidence>
<evidence type="ECO:0000313" key="3">
    <source>
        <dbReference type="EMBL" id="MEJ2862106.1"/>
    </source>
</evidence>
<sequence>MPGWYLVTATAAVVVLAVLLIVRVRIHPAVVLALAAATVGLVTGLGVEGTVDAVTTGFGDIMADAGLLIAFGVLIGSLLRAVGAIERLVATLLRWFGPQRMPMTMTVACATVLQPIFVDVLIVIAAPLARRIAARIGPTGIPRMAAAIAIGCECGIVMMVPGIGTVAIAGVLGVPLGRMLVFGLVVLVPTVVIASAITGAILSRWWDPVRDEPPPSEDADPEDSDSEDTGPAEAEQAPASRTPLAVLLAPLLGALTLIAAGAIVEAAGAYLPVLAFVAAPPIALLLGVLGTMVVARRELGRDGIDEPLAEGFRESGLILVLTGVGGSLAEAISQSGLGEVLGGLFSANTALPLATVWLTAAVLHVAVGSVTISAITAAGVLAPVAPAIGLDPVLIALAAGTGALFVVHVTSNTFWLLQSLLGQSVRGALKTCSFGVSIASAVGLGCTLALSAVL</sequence>
<feature type="transmembrane region" description="Helical" evidence="2">
    <location>
        <begin position="63"/>
        <end position="85"/>
    </location>
</feature>
<organism evidence="3 4">
    <name type="scientific">Actinomycetospora flava</name>
    <dbReference type="NCBI Taxonomy" id="3129232"/>
    <lineage>
        <taxon>Bacteria</taxon>
        <taxon>Bacillati</taxon>
        <taxon>Actinomycetota</taxon>
        <taxon>Actinomycetes</taxon>
        <taxon>Pseudonocardiales</taxon>
        <taxon>Pseudonocardiaceae</taxon>
        <taxon>Actinomycetospora</taxon>
    </lineage>
</organism>
<feature type="compositionally biased region" description="Acidic residues" evidence="1">
    <location>
        <begin position="214"/>
        <end position="230"/>
    </location>
</feature>
<dbReference type="Pfam" id="PF02447">
    <property type="entry name" value="GntP_permease"/>
    <property type="match status" value="1"/>
</dbReference>
<feature type="transmembrane region" description="Helical" evidence="2">
    <location>
        <begin position="270"/>
        <end position="295"/>
    </location>
</feature>
<dbReference type="PANTHER" id="PTHR30354:SF11">
    <property type="entry name" value="PERMEASE"/>
    <property type="match status" value="1"/>
</dbReference>
<feature type="transmembrane region" description="Helical" evidence="2">
    <location>
        <begin position="30"/>
        <end position="51"/>
    </location>
</feature>
<evidence type="ECO:0000313" key="4">
    <source>
        <dbReference type="Proteomes" id="UP001369736"/>
    </source>
</evidence>
<keyword evidence="4" id="KW-1185">Reference proteome</keyword>
<keyword evidence="2" id="KW-0472">Membrane</keyword>
<feature type="transmembrane region" description="Helical" evidence="2">
    <location>
        <begin position="105"/>
        <end position="126"/>
    </location>
</feature>
<name>A0ABU8M4R9_9PSEU</name>
<dbReference type="EMBL" id="JBBEGM010000004">
    <property type="protein sequence ID" value="MEJ2862106.1"/>
    <property type="molecule type" value="Genomic_DNA"/>
</dbReference>
<dbReference type="RefSeq" id="WP_337703479.1">
    <property type="nucleotide sequence ID" value="NZ_JBBEGM010000004.1"/>
</dbReference>
<feature type="transmembrane region" description="Helical" evidence="2">
    <location>
        <begin position="5"/>
        <end position="24"/>
    </location>
</feature>
<feature type="region of interest" description="Disordered" evidence="1">
    <location>
        <begin position="208"/>
        <end position="239"/>
    </location>
</feature>
<dbReference type="PANTHER" id="PTHR30354">
    <property type="entry name" value="GNT FAMILY GLUCONATE TRANSPORTER"/>
    <property type="match status" value="1"/>
</dbReference>